<dbReference type="OrthoDB" id="61370at2759"/>
<keyword evidence="2" id="KW-0812">Transmembrane</keyword>
<gene>
    <name evidence="3" type="ORF">M231_02495</name>
</gene>
<sequence>MPIRIAPDVKPRRYKHSMRKSPYLVSLILLLAATALTLLNIYDPDLVHVIVRSPGPLAFETKCTRSIPIPNSTFLAPSHPLGSSSSIASSQDLLDLPSQSSLQQPSNLSLDYSLQSRSAFGANDTYGQWQCQPFPTRSECAQFGEQFCVLWSTAGYAAQSALVPCLVGLFSLLFIFLHRARARRQQWKLVSVTMLIHCILQIISFSLILHVFRTDERFETKGSQLDRGFTFGVCSAVVSGTIALLLTFTGLAARAGKPWAAGKSARTSRRHKRTRSGRVVPVPLGTDIPPEQTVTVGEVEAALPSAEPTERTALLAGHEGIVAGGGEERATDHV</sequence>
<feature type="transmembrane region" description="Helical" evidence="2">
    <location>
        <begin position="229"/>
        <end position="253"/>
    </location>
</feature>
<protein>
    <submittedName>
        <fullName evidence="3">Uncharacterized protein</fullName>
    </submittedName>
</protein>
<evidence type="ECO:0000256" key="2">
    <source>
        <dbReference type="SAM" id="Phobius"/>
    </source>
</evidence>
<comment type="caution">
    <text evidence="3">The sequence shown here is derived from an EMBL/GenBank/DDBJ whole genome shotgun (WGS) entry which is preliminary data.</text>
</comment>
<keyword evidence="2" id="KW-0472">Membrane</keyword>
<feature type="compositionally biased region" description="Basic residues" evidence="1">
    <location>
        <begin position="266"/>
        <end position="276"/>
    </location>
</feature>
<evidence type="ECO:0000313" key="3">
    <source>
        <dbReference type="EMBL" id="RXK40221.1"/>
    </source>
</evidence>
<evidence type="ECO:0000313" key="4">
    <source>
        <dbReference type="Proteomes" id="UP000289152"/>
    </source>
</evidence>
<name>A0A4Q1BQK4_TREME</name>
<keyword evidence="2" id="KW-1133">Transmembrane helix</keyword>
<feature type="region of interest" description="Disordered" evidence="1">
    <location>
        <begin position="262"/>
        <end position="284"/>
    </location>
</feature>
<dbReference type="InParanoid" id="A0A4Q1BQK4"/>
<dbReference type="AlphaFoldDB" id="A0A4Q1BQK4"/>
<feature type="transmembrane region" description="Helical" evidence="2">
    <location>
        <begin position="21"/>
        <end position="42"/>
    </location>
</feature>
<proteinExistence type="predicted"/>
<reference evidence="3 4" key="1">
    <citation type="submission" date="2016-06" db="EMBL/GenBank/DDBJ databases">
        <title>Evolution of pathogenesis and genome organization in the Tremellales.</title>
        <authorList>
            <person name="Cuomo C."/>
            <person name="Litvintseva A."/>
            <person name="Heitman J."/>
            <person name="Chen Y."/>
            <person name="Sun S."/>
            <person name="Springer D."/>
            <person name="Dromer F."/>
            <person name="Young S."/>
            <person name="Zeng Q."/>
            <person name="Chapman S."/>
            <person name="Gujja S."/>
            <person name="Saif S."/>
            <person name="Birren B."/>
        </authorList>
    </citation>
    <scope>NUCLEOTIDE SEQUENCE [LARGE SCALE GENOMIC DNA]</scope>
    <source>
        <strain evidence="3 4">ATCC 28783</strain>
    </source>
</reference>
<dbReference type="EMBL" id="SDIL01000021">
    <property type="protein sequence ID" value="RXK40221.1"/>
    <property type="molecule type" value="Genomic_DNA"/>
</dbReference>
<keyword evidence="4" id="KW-1185">Reference proteome</keyword>
<accession>A0A4Q1BQK4</accession>
<dbReference type="VEuPathDB" id="FungiDB:TREMEDRAFT_69815"/>
<feature type="transmembrane region" description="Helical" evidence="2">
    <location>
        <begin position="189"/>
        <end position="209"/>
    </location>
</feature>
<evidence type="ECO:0000256" key="1">
    <source>
        <dbReference type="SAM" id="MobiDB-lite"/>
    </source>
</evidence>
<organism evidence="3 4">
    <name type="scientific">Tremella mesenterica</name>
    <name type="common">Jelly fungus</name>
    <dbReference type="NCBI Taxonomy" id="5217"/>
    <lineage>
        <taxon>Eukaryota</taxon>
        <taxon>Fungi</taxon>
        <taxon>Dikarya</taxon>
        <taxon>Basidiomycota</taxon>
        <taxon>Agaricomycotina</taxon>
        <taxon>Tremellomycetes</taxon>
        <taxon>Tremellales</taxon>
        <taxon>Tremellaceae</taxon>
        <taxon>Tremella</taxon>
    </lineage>
</organism>
<feature type="transmembrane region" description="Helical" evidence="2">
    <location>
        <begin position="156"/>
        <end position="177"/>
    </location>
</feature>
<dbReference type="Proteomes" id="UP000289152">
    <property type="component" value="Unassembled WGS sequence"/>
</dbReference>